<dbReference type="PANTHER" id="PTHR40942">
    <property type="match status" value="1"/>
</dbReference>
<accession>A0A930BT11</accession>
<keyword evidence="1" id="KW-0813">Transport</keyword>
<keyword evidence="2 6" id="KW-0349">Heme</keyword>
<dbReference type="PANTHER" id="PTHR40942:SF4">
    <property type="entry name" value="CYTOCHROME C5"/>
    <property type="match status" value="1"/>
</dbReference>
<evidence type="ECO:0000256" key="3">
    <source>
        <dbReference type="ARBA" id="ARBA00022723"/>
    </source>
</evidence>
<dbReference type="InterPro" id="IPR002323">
    <property type="entry name" value="Cyt_CIE"/>
</dbReference>
<dbReference type="PRINTS" id="PR00607">
    <property type="entry name" value="CYTCHROMECIE"/>
</dbReference>
<protein>
    <submittedName>
        <fullName evidence="9">Cytochrome c5 family protein</fullName>
    </submittedName>
</protein>
<evidence type="ECO:0000259" key="8">
    <source>
        <dbReference type="PROSITE" id="PS51007"/>
    </source>
</evidence>
<dbReference type="PROSITE" id="PS51007">
    <property type="entry name" value="CYTC"/>
    <property type="match status" value="1"/>
</dbReference>
<evidence type="ECO:0000256" key="2">
    <source>
        <dbReference type="ARBA" id="ARBA00022617"/>
    </source>
</evidence>
<dbReference type="Gene3D" id="1.10.760.10">
    <property type="entry name" value="Cytochrome c-like domain"/>
    <property type="match status" value="1"/>
</dbReference>
<comment type="caution">
    <text evidence="9">The sequence shown here is derived from an EMBL/GenBank/DDBJ whole genome shotgun (WGS) entry which is preliminary data.</text>
</comment>
<feature type="chain" id="PRO_5037071734" evidence="7">
    <location>
        <begin position="31"/>
        <end position="134"/>
    </location>
</feature>
<dbReference type="EMBL" id="JABZMI010000001">
    <property type="protein sequence ID" value="MBF1163438.1"/>
    <property type="molecule type" value="Genomic_DNA"/>
</dbReference>
<evidence type="ECO:0000256" key="6">
    <source>
        <dbReference type="PROSITE-ProRule" id="PRU00433"/>
    </source>
</evidence>
<evidence type="ECO:0000256" key="7">
    <source>
        <dbReference type="SAM" id="SignalP"/>
    </source>
</evidence>
<dbReference type="SUPFAM" id="SSF46626">
    <property type="entry name" value="Cytochrome c"/>
    <property type="match status" value="1"/>
</dbReference>
<sequence length="134" mass="14471">MAACLPPDKTNMRLRTLLLFGLSLPGFALAAQSGADVYAATCIECHGSGKFQAPLFGDARQWKKLIREGLNDLVPSALAGIRKMPAKGGNPDLSDEEIARAVIYMANAAGGRFAEPTEADIARWRQKADKRLKK</sequence>
<dbReference type="InterPro" id="IPR036909">
    <property type="entry name" value="Cyt_c-like_dom_sf"/>
</dbReference>
<dbReference type="Pfam" id="PF13442">
    <property type="entry name" value="Cytochrome_CBB3"/>
    <property type="match status" value="1"/>
</dbReference>
<keyword evidence="7" id="KW-0732">Signal</keyword>
<keyword evidence="3 6" id="KW-0479">Metal-binding</keyword>
<evidence type="ECO:0000313" key="10">
    <source>
        <dbReference type="Proteomes" id="UP000718593"/>
    </source>
</evidence>
<dbReference type="GO" id="GO:0009055">
    <property type="term" value="F:electron transfer activity"/>
    <property type="evidence" value="ECO:0007669"/>
    <property type="project" value="InterPro"/>
</dbReference>
<keyword evidence="4" id="KW-0249">Electron transport</keyword>
<evidence type="ECO:0000256" key="4">
    <source>
        <dbReference type="ARBA" id="ARBA00022982"/>
    </source>
</evidence>
<dbReference type="Proteomes" id="UP000718593">
    <property type="component" value="Unassembled WGS sequence"/>
</dbReference>
<gene>
    <name evidence="9" type="ORF">HXL68_00210</name>
</gene>
<dbReference type="AlphaFoldDB" id="A0A930BT11"/>
<evidence type="ECO:0000256" key="1">
    <source>
        <dbReference type="ARBA" id="ARBA00022448"/>
    </source>
</evidence>
<feature type="signal peptide" evidence="7">
    <location>
        <begin position="1"/>
        <end position="30"/>
    </location>
</feature>
<feature type="domain" description="Cytochrome c" evidence="8">
    <location>
        <begin position="29"/>
        <end position="109"/>
    </location>
</feature>
<reference evidence="9" key="1">
    <citation type="submission" date="2020-04" db="EMBL/GenBank/DDBJ databases">
        <title>Deep metagenomics examines the oral microbiome during advanced dental caries in children, revealing novel taxa and co-occurrences with host molecules.</title>
        <authorList>
            <person name="Baker J.L."/>
            <person name="Morton J.T."/>
            <person name="Dinis M."/>
            <person name="Alvarez R."/>
            <person name="Tran N.C."/>
            <person name="Knight R."/>
            <person name="Edlund A."/>
        </authorList>
    </citation>
    <scope>NUCLEOTIDE SEQUENCE</scope>
    <source>
        <strain evidence="9">JCVI_32_bin.24</strain>
    </source>
</reference>
<evidence type="ECO:0000256" key="5">
    <source>
        <dbReference type="ARBA" id="ARBA00023004"/>
    </source>
</evidence>
<name>A0A930BT11_9RHOO</name>
<keyword evidence="5 6" id="KW-0408">Iron</keyword>
<evidence type="ECO:0000313" key="9">
    <source>
        <dbReference type="EMBL" id="MBF1163438.1"/>
    </source>
</evidence>
<dbReference type="GO" id="GO:0005506">
    <property type="term" value="F:iron ion binding"/>
    <property type="evidence" value="ECO:0007669"/>
    <property type="project" value="InterPro"/>
</dbReference>
<dbReference type="InterPro" id="IPR009056">
    <property type="entry name" value="Cyt_c-like_dom"/>
</dbReference>
<organism evidence="9 10">
    <name type="scientific">Dechloromonas agitata</name>
    <dbReference type="NCBI Taxonomy" id="73030"/>
    <lineage>
        <taxon>Bacteria</taxon>
        <taxon>Pseudomonadati</taxon>
        <taxon>Pseudomonadota</taxon>
        <taxon>Betaproteobacteria</taxon>
        <taxon>Rhodocyclales</taxon>
        <taxon>Azonexaceae</taxon>
        <taxon>Dechloromonas</taxon>
    </lineage>
</organism>
<proteinExistence type="predicted"/>
<dbReference type="GO" id="GO:0020037">
    <property type="term" value="F:heme binding"/>
    <property type="evidence" value="ECO:0007669"/>
    <property type="project" value="InterPro"/>
</dbReference>